<evidence type="ECO:0000313" key="2">
    <source>
        <dbReference type="EMBL" id="KVM22015.1"/>
    </source>
</evidence>
<dbReference type="Proteomes" id="UP000061665">
    <property type="component" value="Unassembled WGS sequence"/>
</dbReference>
<evidence type="ECO:0008006" key="4">
    <source>
        <dbReference type="Google" id="ProtNLM"/>
    </source>
</evidence>
<evidence type="ECO:0000313" key="3">
    <source>
        <dbReference type="Proteomes" id="UP000061665"/>
    </source>
</evidence>
<name>A0AB73FUB7_9BURK</name>
<accession>A0AB73FUB7</accession>
<evidence type="ECO:0000256" key="1">
    <source>
        <dbReference type="SAM" id="Coils"/>
    </source>
</evidence>
<keyword evidence="1" id="KW-0175">Coiled coil</keyword>
<organism evidence="2 3">
    <name type="scientific">Burkholderia ubonensis</name>
    <dbReference type="NCBI Taxonomy" id="101571"/>
    <lineage>
        <taxon>Bacteria</taxon>
        <taxon>Pseudomonadati</taxon>
        <taxon>Pseudomonadota</taxon>
        <taxon>Betaproteobacteria</taxon>
        <taxon>Burkholderiales</taxon>
        <taxon>Burkholderiaceae</taxon>
        <taxon>Burkholderia</taxon>
        <taxon>Burkholderia cepacia complex</taxon>
    </lineage>
</organism>
<comment type="caution">
    <text evidence="2">The sequence shown here is derived from an EMBL/GenBank/DDBJ whole genome shotgun (WGS) entry which is preliminary data.</text>
</comment>
<proteinExistence type="predicted"/>
<dbReference type="AlphaFoldDB" id="A0AB73FUB7"/>
<dbReference type="Pfam" id="PF09486">
    <property type="entry name" value="HrpB7"/>
    <property type="match status" value="1"/>
</dbReference>
<reference evidence="2 3" key="1">
    <citation type="submission" date="2015-11" db="EMBL/GenBank/DDBJ databases">
        <title>Expanding the genomic diversity of Burkholderia species for the development of highly accurate diagnostics.</title>
        <authorList>
            <person name="Sahl J."/>
            <person name="Keim P."/>
            <person name="Wagner D."/>
        </authorList>
    </citation>
    <scope>NUCLEOTIDE SEQUENCE [LARGE SCALE GENOMIC DNA]</scope>
    <source>
        <strain evidence="2 3">MSMB2058</strain>
    </source>
</reference>
<feature type="coiled-coil region" evidence="1">
    <location>
        <begin position="89"/>
        <end position="158"/>
    </location>
</feature>
<gene>
    <name evidence="2" type="ORF">WJ53_19345</name>
</gene>
<protein>
    <recommendedName>
        <fullName evidence="4">Type III secretion protein HrpB7</fullName>
    </recommendedName>
</protein>
<feature type="coiled-coil region" evidence="1">
    <location>
        <begin position="4"/>
        <end position="45"/>
    </location>
</feature>
<dbReference type="EMBL" id="LOZE01000127">
    <property type="protein sequence ID" value="KVM22015.1"/>
    <property type="molecule type" value="Genomic_DNA"/>
</dbReference>
<sequence length="173" mass="20003">MRRVNDATRRIAAFECARQRLARRDDRLKRRLVALAEEKAAIEQACDAQRACLHEVDTAIDRERSQIGALTADGRSFSIEVLMQGNRGIDALVQQRMVLAIKLERLNEESTTKEDEMVQVRREAAMNQFRDRIIAARTEAMRNEMAAHRERHEDEEIEEIAFTRRLAAGRIDE</sequence>
<dbReference type="InterPro" id="IPR013392">
    <property type="entry name" value="T3SS_HrpB7"/>
</dbReference>